<sequence length="267" mass="29902">SAVSRQGAGDHIDFVDGSKAGSFGRDSQKVREKKYGHLTAAARAKQERELPHLRGDSVSSRYSSDPIKFSRDKEDIDWTHSDAPNFDDNTAEKPLSPNSMKILSNIVLPVDEEDYLRPGAAAQSLAYLDLDGKGYYQNEKDTVTNNGDRFTDGTNYNTDKFIYSPYHDNNQKHPYGDFEKMTSVANPDYFEDEPEEDNSEIWEHKKPNLNGYHRVPNSSPVHISNKDNLSPSYKSMNGSPNSSPLTPQVVNTKVILPGVRLDSESKV</sequence>
<feature type="compositionally biased region" description="Basic and acidic residues" evidence="1">
    <location>
        <begin position="26"/>
        <end position="35"/>
    </location>
</feature>
<name>A0A0B6ZHN9_9EUPU</name>
<feature type="compositionally biased region" description="Polar residues" evidence="1">
    <location>
        <begin position="216"/>
        <end position="249"/>
    </location>
</feature>
<feature type="region of interest" description="Disordered" evidence="1">
    <location>
        <begin position="1"/>
        <end position="96"/>
    </location>
</feature>
<dbReference type="EMBL" id="HACG01021274">
    <property type="protein sequence ID" value="CEK68139.1"/>
    <property type="molecule type" value="Transcribed_RNA"/>
</dbReference>
<feature type="compositionally biased region" description="Basic and acidic residues" evidence="1">
    <location>
        <begin position="68"/>
        <end position="80"/>
    </location>
</feature>
<organism evidence="2">
    <name type="scientific">Arion vulgaris</name>
    <dbReference type="NCBI Taxonomy" id="1028688"/>
    <lineage>
        <taxon>Eukaryota</taxon>
        <taxon>Metazoa</taxon>
        <taxon>Spiralia</taxon>
        <taxon>Lophotrochozoa</taxon>
        <taxon>Mollusca</taxon>
        <taxon>Gastropoda</taxon>
        <taxon>Heterobranchia</taxon>
        <taxon>Euthyneura</taxon>
        <taxon>Panpulmonata</taxon>
        <taxon>Eupulmonata</taxon>
        <taxon>Stylommatophora</taxon>
        <taxon>Helicina</taxon>
        <taxon>Arionoidea</taxon>
        <taxon>Arionidae</taxon>
        <taxon>Arion</taxon>
    </lineage>
</organism>
<gene>
    <name evidence="2" type="primary">ORF65207</name>
</gene>
<protein>
    <submittedName>
        <fullName evidence="2">Uncharacterized protein</fullName>
    </submittedName>
</protein>
<feature type="non-terminal residue" evidence="2">
    <location>
        <position position="1"/>
    </location>
</feature>
<accession>A0A0B6ZHN9</accession>
<feature type="region of interest" description="Disordered" evidence="1">
    <location>
        <begin position="207"/>
        <end position="249"/>
    </location>
</feature>
<evidence type="ECO:0000313" key="2">
    <source>
        <dbReference type="EMBL" id="CEK68139.1"/>
    </source>
</evidence>
<proteinExistence type="predicted"/>
<feature type="compositionally biased region" description="Basic and acidic residues" evidence="1">
    <location>
        <begin position="44"/>
        <end position="55"/>
    </location>
</feature>
<reference evidence="2" key="1">
    <citation type="submission" date="2014-12" db="EMBL/GenBank/DDBJ databases">
        <title>Insight into the proteome of Arion vulgaris.</title>
        <authorList>
            <person name="Aradska J."/>
            <person name="Bulat T."/>
            <person name="Smidak R."/>
            <person name="Sarate P."/>
            <person name="Gangsoo J."/>
            <person name="Sialana F."/>
            <person name="Bilban M."/>
            <person name="Lubec G."/>
        </authorList>
    </citation>
    <scope>NUCLEOTIDE SEQUENCE</scope>
    <source>
        <tissue evidence="2">Skin</tissue>
    </source>
</reference>
<dbReference type="AlphaFoldDB" id="A0A0B6ZHN9"/>
<evidence type="ECO:0000256" key="1">
    <source>
        <dbReference type="SAM" id="MobiDB-lite"/>
    </source>
</evidence>